<evidence type="ECO:0000313" key="2">
    <source>
        <dbReference type="EMBL" id="QXT39262.1"/>
    </source>
</evidence>
<gene>
    <name evidence="2" type="ORF">KYE46_15245</name>
</gene>
<proteinExistence type="predicted"/>
<accession>A0A8F6YCJ1</accession>
<evidence type="ECO:0000259" key="1">
    <source>
        <dbReference type="Pfam" id="PF09458"/>
    </source>
</evidence>
<dbReference type="GO" id="GO:0007155">
    <property type="term" value="P:cell adhesion"/>
    <property type="evidence" value="ECO:0007669"/>
    <property type="project" value="InterPro"/>
</dbReference>
<dbReference type="Pfam" id="PF09458">
    <property type="entry name" value="H_lectin"/>
    <property type="match status" value="1"/>
</dbReference>
<organism evidence="2 3">
    <name type="scientific">Gymnodinialimonas ceratoperidinii</name>
    <dbReference type="NCBI Taxonomy" id="2856823"/>
    <lineage>
        <taxon>Bacteria</taxon>
        <taxon>Pseudomonadati</taxon>
        <taxon>Pseudomonadota</taxon>
        <taxon>Alphaproteobacteria</taxon>
        <taxon>Rhodobacterales</taxon>
        <taxon>Paracoccaceae</taxon>
        <taxon>Gymnodinialimonas</taxon>
    </lineage>
</organism>
<sequence>MKRFRNNLIAVDQGSSVMFSDFANNGPMWAGDGPREAVTMVEFAEPYLHPPMVHVSISMWDTGGDTNQRADLRVEKITETGCALVFRTWGDSRVARIRADWMAIGEIADDDAWDVG</sequence>
<dbReference type="EMBL" id="CP079194">
    <property type="protein sequence ID" value="QXT39262.1"/>
    <property type="molecule type" value="Genomic_DNA"/>
</dbReference>
<dbReference type="Proteomes" id="UP000825009">
    <property type="component" value="Chromosome"/>
</dbReference>
<dbReference type="RefSeq" id="WP_219001713.1">
    <property type="nucleotide sequence ID" value="NZ_CP079194.1"/>
</dbReference>
<dbReference type="GO" id="GO:0030246">
    <property type="term" value="F:carbohydrate binding"/>
    <property type="evidence" value="ECO:0007669"/>
    <property type="project" value="InterPro"/>
</dbReference>
<dbReference type="InterPro" id="IPR019019">
    <property type="entry name" value="H-type_lectin_domain"/>
</dbReference>
<protein>
    <submittedName>
        <fullName evidence="2">H-type lectin domain-containing protein</fullName>
    </submittedName>
</protein>
<name>A0A8F6YCJ1_9RHOB</name>
<feature type="domain" description="H-type lectin" evidence="1">
    <location>
        <begin position="41"/>
        <end position="104"/>
    </location>
</feature>
<dbReference type="AlphaFoldDB" id="A0A8F6YCJ1"/>
<evidence type="ECO:0000313" key="3">
    <source>
        <dbReference type="Proteomes" id="UP000825009"/>
    </source>
</evidence>
<dbReference type="KEGG" id="gce:KYE46_15245"/>
<keyword evidence="3" id="KW-1185">Reference proteome</keyword>
<reference evidence="2 3" key="1">
    <citation type="submission" date="2021-07" db="EMBL/GenBank/DDBJ databases">
        <title>A novel Jannaschia species isolated from marine dinoflagellate Ceratoperidinium margalefii.</title>
        <authorList>
            <person name="Jiang Y."/>
            <person name="Li Z."/>
        </authorList>
    </citation>
    <scope>NUCLEOTIDE SEQUENCE [LARGE SCALE GENOMIC DNA]</scope>
    <source>
        <strain evidence="2 3">J12C1-MA-4</strain>
    </source>
</reference>